<dbReference type="PANTHER" id="PTHR12111:SF1">
    <property type="entry name" value="SPLICING FACTOR YJU2"/>
    <property type="match status" value="1"/>
</dbReference>
<proteinExistence type="predicted"/>
<evidence type="ECO:0000313" key="1">
    <source>
        <dbReference type="EMBL" id="CAH2066268.1"/>
    </source>
</evidence>
<sequence>MRDPISIRVEKTSLARFYFECPNCTEELIIKTNPQNSDYIVESGATRYYGPWHAVANDYV</sequence>
<keyword evidence="2" id="KW-1185">Reference proteome</keyword>
<reference evidence="1 2" key="1">
    <citation type="submission" date="2022-03" db="EMBL/GenBank/DDBJ databases">
        <authorList>
            <person name="Nunn A."/>
            <person name="Chopra R."/>
            <person name="Nunn A."/>
            <person name="Contreras Garrido A."/>
        </authorList>
    </citation>
    <scope>NUCLEOTIDE SEQUENCE [LARGE SCALE GENOMIC DNA]</scope>
</reference>
<dbReference type="PANTHER" id="PTHR12111">
    <property type="entry name" value="SPLICING FACTOR YJU2"/>
    <property type="match status" value="1"/>
</dbReference>
<evidence type="ECO:0000313" key="2">
    <source>
        <dbReference type="Proteomes" id="UP000836841"/>
    </source>
</evidence>
<dbReference type="Pfam" id="PF04502">
    <property type="entry name" value="Saf4_Yju2"/>
    <property type="match status" value="1"/>
</dbReference>
<organism evidence="1 2">
    <name type="scientific">Thlaspi arvense</name>
    <name type="common">Field penny-cress</name>
    <dbReference type="NCBI Taxonomy" id="13288"/>
    <lineage>
        <taxon>Eukaryota</taxon>
        <taxon>Viridiplantae</taxon>
        <taxon>Streptophyta</taxon>
        <taxon>Embryophyta</taxon>
        <taxon>Tracheophyta</taxon>
        <taxon>Spermatophyta</taxon>
        <taxon>Magnoliopsida</taxon>
        <taxon>eudicotyledons</taxon>
        <taxon>Gunneridae</taxon>
        <taxon>Pentapetalae</taxon>
        <taxon>rosids</taxon>
        <taxon>malvids</taxon>
        <taxon>Brassicales</taxon>
        <taxon>Brassicaceae</taxon>
        <taxon>Thlaspideae</taxon>
        <taxon>Thlaspi</taxon>
    </lineage>
</organism>
<dbReference type="AlphaFoldDB" id="A0AAU9SIW8"/>
<dbReference type="EMBL" id="OU466861">
    <property type="protein sequence ID" value="CAH2066268.1"/>
    <property type="molecule type" value="Genomic_DNA"/>
</dbReference>
<dbReference type="Proteomes" id="UP000836841">
    <property type="component" value="Chromosome 5"/>
</dbReference>
<gene>
    <name evidence="1" type="ORF">TAV2_LOCUS17275</name>
</gene>
<accession>A0AAU9SIW8</accession>
<dbReference type="InterPro" id="IPR007590">
    <property type="entry name" value="Saf4/Yju2"/>
</dbReference>
<protein>
    <submittedName>
        <fullName evidence="1">Uncharacterized protein</fullName>
    </submittedName>
</protein>
<dbReference type="GO" id="GO:0071006">
    <property type="term" value="C:U2-type catalytic step 1 spliceosome"/>
    <property type="evidence" value="ECO:0007669"/>
    <property type="project" value="TreeGrafter"/>
</dbReference>
<name>A0AAU9SIW8_THLAR</name>
<dbReference type="GO" id="GO:0000398">
    <property type="term" value="P:mRNA splicing, via spliceosome"/>
    <property type="evidence" value="ECO:0007669"/>
    <property type="project" value="InterPro"/>
</dbReference>